<dbReference type="OrthoDB" id="9800587at2"/>
<accession>A0A267MRL3</accession>
<dbReference type="InterPro" id="IPR003746">
    <property type="entry name" value="DUF167"/>
</dbReference>
<evidence type="ECO:0000256" key="1">
    <source>
        <dbReference type="ARBA" id="ARBA00010364"/>
    </source>
</evidence>
<dbReference type="EMBL" id="NIBG01000001">
    <property type="protein sequence ID" value="PAB61413.1"/>
    <property type="molecule type" value="Genomic_DNA"/>
</dbReference>
<dbReference type="PANTHER" id="PTHR13420">
    <property type="entry name" value="UPF0235 PROTEIN C15ORF40"/>
    <property type="match status" value="1"/>
</dbReference>
<dbReference type="NCBIfam" id="TIGR00251">
    <property type="entry name" value="DUF167 family protein"/>
    <property type="match status" value="1"/>
</dbReference>
<dbReference type="SUPFAM" id="SSF69786">
    <property type="entry name" value="YggU-like"/>
    <property type="match status" value="1"/>
</dbReference>
<dbReference type="PANTHER" id="PTHR13420:SF7">
    <property type="entry name" value="UPF0235 PROTEIN C15ORF40"/>
    <property type="match status" value="1"/>
</dbReference>
<protein>
    <recommendedName>
        <fullName evidence="2">UPF0235 protein CCE28_01020</fullName>
    </recommendedName>
</protein>
<evidence type="ECO:0000313" key="4">
    <source>
        <dbReference type="Proteomes" id="UP000216024"/>
    </source>
</evidence>
<dbReference type="SMART" id="SM01152">
    <property type="entry name" value="DUF167"/>
    <property type="match status" value="1"/>
</dbReference>
<dbReference type="HAMAP" id="MF_00634">
    <property type="entry name" value="UPF0235"/>
    <property type="match status" value="1"/>
</dbReference>
<gene>
    <name evidence="3" type="ORF">CCE28_01020</name>
</gene>
<dbReference type="GO" id="GO:0005737">
    <property type="term" value="C:cytoplasm"/>
    <property type="evidence" value="ECO:0007669"/>
    <property type="project" value="TreeGrafter"/>
</dbReference>
<organism evidence="3 4">
    <name type="scientific">Anaeromicrobium sediminis</name>
    <dbReference type="NCBI Taxonomy" id="1478221"/>
    <lineage>
        <taxon>Bacteria</taxon>
        <taxon>Bacillati</taxon>
        <taxon>Bacillota</taxon>
        <taxon>Clostridia</taxon>
        <taxon>Peptostreptococcales</taxon>
        <taxon>Thermotaleaceae</taxon>
        <taxon>Anaeromicrobium</taxon>
    </lineage>
</organism>
<dbReference type="AlphaFoldDB" id="A0A267MRL3"/>
<evidence type="ECO:0000313" key="3">
    <source>
        <dbReference type="EMBL" id="PAB61413.1"/>
    </source>
</evidence>
<keyword evidence="4" id="KW-1185">Reference proteome</keyword>
<sequence length="91" mass="10327">MENIINKYIEDLKQNNMVTLKIKVSPKMSKIEFKKVLEDGTLKLNIRSAPEKGKANKEIIAYLSKILNVSKKDIEIISGETSPLKLIKITI</sequence>
<name>A0A267MRL3_9FIRM</name>
<evidence type="ECO:0000256" key="2">
    <source>
        <dbReference type="HAMAP-Rule" id="MF_00634"/>
    </source>
</evidence>
<comment type="caution">
    <text evidence="3">The sequence shown here is derived from an EMBL/GenBank/DDBJ whole genome shotgun (WGS) entry which is preliminary data.</text>
</comment>
<dbReference type="Gene3D" id="3.30.1200.10">
    <property type="entry name" value="YggU-like"/>
    <property type="match status" value="1"/>
</dbReference>
<dbReference type="InterPro" id="IPR036591">
    <property type="entry name" value="YggU-like_sf"/>
</dbReference>
<dbReference type="Proteomes" id="UP000216024">
    <property type="component" value="Unassembled WGS sequence"/>
</dbReference>
<comment type="similarity">
    <text evidence="1 2">Belongs to the UPF0235 family.</text>
</comment>
<dbReference type="Pfam" id="PF02594">
    <property type="entry name" value="DUF167"/>
    <property type="match status" value="1"/>
</dbReference>
<reference evidence="3 4" key="1">
    <citation type="submission" date="2017-06" db="EMBL/GenBank/DDBJ databases">
        <title>Draft genome sequence of anaerobic fermentative bacterium Anaeromicrobium sediminis DY2726D isolated from West Pacific Ocean sediments.</title>
        <authorList>
            <person name="Zeng X."/>
        </authorList>
    </citation>
    <scope>NUCLEOTIDE SEQUENCE [LARGE SCALE GENOMIC DNA]</scope>
    <source>
        <strain evidence="3 4">DY2726D</strain>
    </source>
</reference>
<proteinExistence type="inferred from homology"/>